<dbReference type="PROSITE" id="PS51059">
    <property type="entry name" value="PARP_CATALYTIC"/>
    <property type="match status" value="1"/>
</dbReference>
<feature type="domain" description="PARP catalytic" evidence="2">
    <location>
        <begin position="44"/>
        <end position="226"/>
    </location>
</feature>
<evidence type="ECO:0000313" key="3">
    <source>
        <dbReference type="EMBL" id="KAJ8979424.1"/>
    </source>
</evidence>
<protein>
    <recommendedName>
        <fullName evidence="1">Poly [ADP-ribose] polymerase</fullName>
        <shortName evidence="1">PARP</shortName>
        <ecNumber evidence="1">2.4.2.-</ecNumber>
    </recommendedName>
</protein>
<name>A0ABQ9JNC8_9CUCU</name>
<dbReference type="InterPro" id="IPR051712">
    <property type="entry name" value="ARTD-AVP"/>
</dbReference>
<dbReference type="EC" id="2.4.2.-" evidence="1"/>
<keyword evidence="4" id="KW-1185">Reference proteome</keyword>
<keyword evidence="1" id="KW-0520">NAD</keyword>
<dbReference type="SUPFAM" id="SSF56399">
    <property type="entry name" value="ADP-ribosylation"/>
    <property type="match status" value="1"/>
</dbReference>
<dbReference type="Proteomes" id="UP001162164">
    <property type="component" value="Unassembled WGS sequence"/>
</dbReference>
<dbReference type="Pfam" id="PF00644">
    <property type="entry name" value="PARP"/>
    <property type="match status" value="1"/>
</dbReference>
<comment type="caution">
    <text evidence="3">The sequence shown here is derived from an EMBL/GenBank/DDBJ whole genome shotgun (WGS) entry which is preliminary data.</text>
</comment>
<proteinExistence type="predicted"/>
<dbReference type="Gene3D" id="3.90.228.10">
    <property type="match status" value="1"/>
</dbReference>
<sequence length="226" mass="26049">MVSQSDLAFIESFATLTLKDEEPIQNNPDMLRDLLNSSGNVHFTWDLKNYGKEAYKLVDLEQTSSEYCRIKQSFDLSMKKRYTVTKIRVENPYLLVQYNLKKWHKQSKYVGCVERQLFHGTSKHNIEQICCFNFNWRLAGNCVGHRFGRGISFCAIINVFQSLPKKLPLPQRIMFVVDVLIGSSCIGSPLMTIPTGSCDTSQKPDGQVIVKYEDNDFYPKYIITYS</sequence>
<keyword evidence="1" id="KW-0328">Glycosyltransferase</keyword>
<accession>A0ABQ9JNC8</accession>
<gene>
    <name evidence="3" type="ORF">NQ317_002204</name>
</gene>
<organism evidence="3 4">
    <name type="scientific">Molorchus minor</name>
    <dbReference type="NCBI Taxonomy" id="1323400"/>
    <lineage>
        <taxon>Eukaryota</taxon>
        <taxon>Metazoa</taxon>
        <taxon>Ecdysozoa</taxon>
        <taxon>Arthropoda</taxon>
        <taxon>Hexapoda</taxon>
        <taxon>Insecta</taxon>
        <taxon>Pterygota</taxon>
        <taxon>Neoptera</taxon>
        <taxon>Endopterygota</taxon>
        <taxon>Coleoptera</taxon>
        <taxon>Polyphaga</taxon>
        <taxon>Cucujiformia</taxon>
        <taxon>Chrysomeloidea</taxon>
        <taxon>Cerambycidae</taxon>
        <taxon>Lamiinae</taxon>
        <taxon>Monochamini</taxon>
        <taxon>Molorchus</taxon>
    </lineage>
</organism>
<dbReference type="EMBL" id="JAPWTJ010000341">
    <property type="protein sequence ID" value="KAJ8979424.1"/>
    <property type="molecule type" value="Genomic_DNA"/>
</dbReference>
<dbReference type="PANTHER" id="PTHR45740:SF2">
    <property type="entry name" value="POLY [ADP-RIBOSE] POLYMERASE"/>
    <property type="match status" value="1"/>
</dbReference>
<evidence type="ECO:0000256" key="1">
    <source>
        <dbReference type="RuleBase" id="RU362114"/>
    </source>
</evidence>
<keyword evidence="1" id="KW-0808">Transferase</keyword>
<evidence type="ECO:0000259" key="2">
    <source>
        <dbReference type="PROSITE" id="PS51059"/>
    </source>
</evidence>
<evidence type="ECO:0000313" key="4">
    <source>
        <dbReference type="Proteomes" id="UP001162164"/>
    </source>
</evidence>
<dbReference type="InterPro" id="IPR012317">
    <property type="entry name" value="Poly(ADP-ribose)pol_cat_dom"/>
</dbReference>
<reference evidence="3" key="1">
    <citation type="journal article" date="2023" name="Insect Mol. Biol.">
        <title>Genome sequencing provides insights into the evolution of gene families encoding plant cell wall-degrading enzymes in longhorned beetles.</title>
        <authorList>
            <person name="Shin N.R."/>
            <person name="Okamura Y."/>
            <person name="Kirsch R."/>
            <person name="Pauchet Y."/>
        </authorList>
    </citation>
    <scope>NUCLEOTIDE SEQUENCE</scope>
    <source>
        <strain evidence="3">MMC_N1</strain>
    </source>
</reference>
<dbReference type="PANTHER" id="PTHR45740">
    <property type="entry name" value="POLY [ADP-RIBOSE] POLYMERASE"/>
    <property type="match status" value="1"/>
</dbReference>